<dbReference type="AlphaFoldDB" id="A0A9N9ULV8"/>
<evidence type="ECO:0000256" key="3">
    <source>
        <dbReference type="SAM" id="MobiDB-lite"/>
    </source>
</evidence>
<accession>A0A9N9ULV8</accession>
<keyword evidence="5" id="KW-1185">Reference proteome</keyword>
<evidence type="ECO:0000313" key="4">
    <source>
        <dbReference type="EMBL" id="CAG9995581.1"/>
    </source>
</evidence>
<dbReference type="InterPro" id="IPR021858">
    <property type="entry name" value="Fun_TF"/>
</dbReference>
<sequence length="522" mass="56741">MSLQEELEKEYREIQRAMARKTRSIRRTDTPNETDDHHEDPINPALCKSPTSPGPGLSSPSSSVSSRRTRASSSGKSASSPMSPASSCLKEQSTSPATSTTSLPFSSTCPSSCVAFASRRSVELIRFFFNDYSPRIVFTGFASDNDWRQLLLPLSFTNETFRNAICAFVSAHLEAMDIITGKSSLDFHRAALLGLSSQVHSDLSDAICSLATILLLIKYEALVGEDVSSILSHLHAANNLLGLFPDIEDPTMSFLRRTFQSYDIMIALSQGCSAVADSRPMPQTPSSPLQSPHPRPESPLDIIDQVYGVSADLWSILHRLCDLRPLLEELAAASSPEMMQDGSNHLKAAVLRGELESLCAATEKALASWQAPAATTLLPNSAHLHHHALAYRDSALVHLYRAVYLLPSSHPAVRQRCRSSLEHCVAAAAHPGAKALLWPLFVAACSAEGSQGDRAFARSAFEFVGKRQEMASTKRAWLVVTRAWAMMDGGGGGGHSNPNLALDVFPMTRNFGNMMSNAVMLW</sequence>
<evidence type="ECO:0000256" key="1">
    <source>
        <dbReference type="ARBA" id="ARBA00004123"/>
    </source>
</evidence>
<evidence type="ECO:0000256" key="2">
    <source>
        <dbReference type="ARBA" id="ARBA00023242"/>
    </source>
</evidence>
<dbReference type="EMBL" id="CABFNO020001536">
    <property type="protein sequence ID" value="CAG9995581.1"/>
    <property type="molecule type" value="Genomic_DNA"/>
</dbReference>
<feature type="region of interest" description="Disordered" evidence="3">
    <location>
        <begin position="1"/>
        <end position="108"/>
    </location>
</feature>
<dbReference type="Proteomes" id="UP000754883">
    <property type="component" value="Unassembled WGS sequence"/>
</dbReference>
<reference evidence="4" key="1">
    <citation type="submission" date="2021-10" db="EMBL/GenBank/DDBJ databases">
        <authorList>
            <person name="Piombo E."/>
        </authorList>
    </citation>
    <scope>NUCLEOTIDE SEQUENCE</scope>
</reference>
<protein>
    <submittedName>
        <fullName evidence="4">Uncharacterized protein</fullName>
    </submittedName>
</protein>
<comment type="caution">
    <text evidence="4">The sequence shown here is derived from an EMBL/GenBank/DDBJ whole genome shotgun (WGS) entry which is preliminary data.</text>
</comment>
<feature type="region of interest" description="Disordered" evidence="3">
    <location>
        <begin position="277"/>
        <end position="296"/>
    </location>
</feature>
<organism evidence="4 5">
    <name type="scientific">Clonostachys byssicola</name>
    <dbReference type="NCBI Taxonomy" id="160290"/>
    <lineage>
        <taxon>Eukaryota</taxon>
        <taxon>Fungi</taxon>
        <taxon>Dikarya</taxon>
        <taxon>Ascomycota</taxon>
        <taxon>Pezizomycotina</taxon>
        <taxon>Sordariomycetes</taxon>
        <taxon>Hypocreomycetidae</taxon>
        <taxon>Hypocreales</taxon>
        <taxon>Bionectriaceae</taxon>
        <taxon>Clonostachys</taxon>
    </lineage>
</organism>
<feature type="compositionally biased region" description="Basic and acidic residues" evidence="3">
    <location>
        <begin position="26"/>
        <end position="41"/>
    </location>
</feature>
<dbReference type="GO" id="GO:0003700">
    <property type="term" value="F:DNA-binding transcription factor activity"/>
    <property type="evidence" value="ECO:0007669"/>
    <property type="project" value="TreeGrafter"/>
</dbReference>
<dbReference type="GO" id="GO:0000976">
    <property type="term" value="F:transcription cis-regulatory region binding"/>
    <property type="evidence" value="ECO:0007669"/>
    <property type="project" value="TreeGrafter"/>
</dbReference>
<evidence type="ECO:0000313" key="5">
    <source>
        <dbReference type="Proteomes" id="UP000754883"/>
    </source>
</evidence>
<proteinExistence type="predicted"/>
<dbReference type="OrthoDB" id="5147173at2759"/>
<dbReference type="GO" id="GO:0045944">
    <property type="term" value="P:positive regulation of transcription by RNA polymerase II"/>
    <property type="evidence" value="ECO:0007669"/>
    <property type="project" value="TreeGrafter"/>
</dbReference>
<feature type="compositionally biased region" description="Low complexity" evidence="3">
    <location>
        <begin position="49"/>
        <end position="108"/>
    </location>
</feature>
<dbReference type="PANTHER" id="PTHR37534">
    <property type="entry name" value="TRANSCRIPTIONAL ACTIVATOR PROTEIN UGA3"/>
    <property type="match status" value="1"/>
</dbReference>
<comment type="subcellular location">
    <subcellularLocation>
        <location evidence="1">Nucleus</location>
    </subcellularLocation>
</comment>
<dbReference type="GO" id="GO:0005634">
    <property type="term" value="C:nucleus"/>
    <property type="evidence" value="ECO:0007669"/>
    <property type="project" value="UniProtKB-SubCell"/>
</dbReference>
<gene>
    <name evidence="4" type="ORF">CBYS24578_00003742</name>
</gene>
<name>A0A9N9ULV8_9HYPO</name>
<keyword evidence="2" id="KW-0539">Nucleus</keyword>
<dbReference type="PANTHER" id="PTHR37534:SF15">
    <property type="entry name" value="ZN(II)2CYS6 TRANSCRIPTION FACTOR (EUROFUNG)"/>
    <property type="match status" value="1"/>
</dbReference>
<dbReference type="Pfam" id="PF11951">
    <property type="entry name" value="Fungal_trans_2"/>
    <property type="match status" value="1"/>
</dbReference>